<reference evidence="4" key="1">
    <citation type="submission" date="2021-01" db="EMBL/GenBank/DDBJ databases">
        <title>A chromosome-scale assembly of European eel, Anguilla anguilla.</title>
        <authorList>
            <person name="Henkel C."/>
            <person name="Jong-Raadsen S.A."/>
            <person name="Dufour S."/>
            <person name="Weltzien F.-A."/>
            <person name="Palstra A.P."/>
            <person name="Pelster B."/>
            <person name="Spaink H.P."/>
            <person name="Van Den Thillart G.E."/>
            <person name="Jansen H."/>
            <person name="Zahm M."/>
            <person name="Klopp C."/>
            <person name="Cedric C."/>
            <person name="Louis A."/>
            <person name="Berthelot C."/>
            <person name="Parey E."/>
            <person name="Roest Crollius H."/>
            <person name="Montfort J."/>
            <person name="Robinson-Rechavi M."/>
            <person name="Bucao C."/>
            <person name="Bouchez O."/>
            <person name="Gislard M."/>
            <person name="Lluch J."/>
            <person name="Milhes M."/>
            <person name="Lampietro C."/>
            <person name="Lopez Roques C."/>
            <person name="Donnadieu C."/>
            <person name="Braasch I."/>
            <person name="Desvignes T."/>
            <person name="Postlethwait J."/>
            <person name="Bobe J."/>
            <person name="Guiguen Y."/>
            <person name="Dirks R."/>
        </authorList>
    </citation>
    <scope>NUCLEOTIDE SEQUENCE</scope>
    <source>
        <strain evidence="4">Tag_6206</strain>
        <tissue evidence="4">Liver</tissue>
    </source>
</reference>
<gene>
    <name evidence="4" type="ORF">ANANG_G00082040</name>
</gene>
<dbReference type="PANTHER" id="PTHR47300:SF1">
    <property type="entry name" value="PROTEIN KASH5"/>
    <property type="match status" value="1"/>
</dbReference>
<dbReference type="GO" id="GO:0034993">
    <property type="term" value="C:meiotic nuclear membrane microtubule tethering complex"/>
    <property type="evidence" value="ECO:0007669"/>
    <property type="project" value="InterPro"/>
</dbReference>
<dbReference type="InterPro" id="IPR028168">
    <property type="entry name" value="KASH5_CC"/>
</dbReference>
<keyword evidence="5" id="KW-1185">Reference proteome</keyword>
<proteinExistence type="predicted"/>
<organism evidence="4 5">
    <name type="scientific">Anguilla anguilla</name>
    <name type="common">European freshwater eel</name>
    <name type="synonym">Muraena anguilla</name>
    <dbReference type="NCBI Taxonomy" id="7936"/>
    <lineage>
        <taxon>Eukaryota</taxon>
        <taxon>Metazoa</taxon>
        <taxon>Chordata</taxon>
        <taxon>Craniata</taxon>
        <taxon>Vertebrata</taxon>
        <taxon>Euteleostomi</taxon>
        <taxon>Actinopterygii</taxon>
        <taxon>Neopterygii</taxon>
        <taxon>Teleostei</taxon>
        <taxon>Anguilliformes</taxon>
        <taxon>Anguillidae</taxon>
        <taxon>Anguilla</taxon>
    </lineage>
</organism>
<evidence type="ECO:0000313" key="4">
    <source>
        <dbReference type="EMBL" id="KAG5850405.1"/>
    </source>
</evidence>
<dbReference type="GO" id="GO:0070840">
    <property type="term" value="F:dynein complex binding"/>
    <property type="evidence" value="ECO:0007669"/>
    <property type="project" value="TreeGrafter"/>
</dbReference>
<dbReference type="Proteomes" id="UP001044222">
    <property type="component" value="Unassembled WGS sequence"/>
</dbReference>
<accession>A0A9D3MN81</accession>
<dbReference type="GO" id="GO:0034397">
    <property type="term" value="P:telomere localization"/>
    <property type="evidence" value="ECO:0007669"/>
    <property type="project" value="InterPro"/>
</dbReference>
<dbReference type="GO" id="GO:0000781">
    <property type="term" value="C:chromosome, telomeric region"/>
    <property type="evidence" value="ECO:0007669"/>
    <property type="project" value="TreeGrafter"/>
</dbReference>
<comment type="caution">
    <text evidence="4">The sequence shown here is derived from an EMBL/GenBank/DDBJ whole genome shotgun (WGS) entry which is preliminary data.</text>
</comment>
<feature type="coiled-coil region" evidence="1">
    <location>
        <begin position="83"/>
        <end position="252"/>
    </location>
</feature>
<dbReference type="GO" id="GO:0007129">
    <property type="term" value="P:homologous chromosome pairing at meiosis"/>
    <property type="evidence" value="ECO:0007669"/>
    <property type="project" value="TreeGrafter"/>
</dbReference>
<keyword evidence="1" id="KW-0175">Coiled coil</keyword>
<dbReference type="GO" id="GO:0090220">
    <property type="term" value="P:chromosome localization to nuclear envelope involved in homologous chromosome segregation"/>
    <property type="evidence" value="ECO:0007669"/>
    <property type="project" value="TreeGrafter"/>
</dbReference>
<dbReference type="GO" id="GO:0090619">
    <property type="term" value="C:meiotic spindle pole"/>
    <property type="evidence" value="ECO:0007669"/>
    <property type="project" value="TreeGrafter"/>
</dbReference>
<dbReference type="GO" id="GO:0000800">
    <property type="term" value="C:lateral element"/>
    <property type="evidence" value="ECO:0007669"/>
    <property type="project" value="TreeGrafter"/>
</dbReference>
<dbReference type="PANTHER" id="PTHR47300">
    <property type="entry name" value="PROTEIN KASH5"/>
    <property type="match status" value="1"/>
</dbReference>
<evidence type="ECO:0000259" key="3">
    <source>
        <dbReference type="Pfam" id="PF14662"/>
    </source>
</evidence>
<evidence type="ECO:0000313" key="5">
    <source>
        <dbReference type="Proteomes" id="UP001044222"/>
    </source>
</evidence>
<dbReference type="SUPFAM" id="SSF57997">
    <property type="entry name" value="Tropomyosin"/>
    <property type="match status" value="1"/>
</dbReference>
<dbReference type="EMBL" id="JAFIRN010000004">
    <property type="protein sequence ID" value="KAG5850405.1"/>
    <property type="molecule type" value="Genomic_DNA"/>
</dbReference>
<dbReference type="InterPro" id="IPR028170">
    <property type="entry name" value="KASH5"/>
</dbReference>
<dbReference type="GO" id="GO:0051653">
    <property type="term" value="P:spindle localization"/>
    <property type="evidence" value="ECO:0007669"/>
    <property type="project" value="TreeGrafter"/>
</dbReference>
<feature type="domain" description="KASH5-like coiled-coil" evidence="3">
    <location>
        <begin position="69"/>
        <end position="248"/>
    </location>
</feature>
<name>A0A9D3MN81_ANGAN</name>
<dbReference type="GO" id="GO:0051225">
    <property type="term" value="P:spindle assembly"/>
    <property type="evidence" value="ECO:0007669"/>
    <property type="project" value="TreeGrafter"/>
</dbReference>
<evidence type="ECO:0000256" key="1">
    <source>
        <dbReference type="SAM" id="Coils"/>
    </source>
</evidence>
<dbReference type="Pfam" id="PF14662">
    <property type="entry name" value="KASH_CCD"/>
    <property type="match status" value="1"/>
</dbReference>
<evidence type="ECO:0000256" key="2">
    <source>
        <dbReference type="SAM" id="MobiDB-lite"/>
    </source>
</evidence>
<protein>
    <recommendedName>
        <fullName evidence="3">KASH5-like coiled-coil domain-containing protein</fullName>
    </recommendedName>
</protein>
<dbReference type="GO" id="GO:0005640">
    <property type="term" value="C:nuclear outer membrane"/>
    <property type="evidence" value="ECO:0007669"/>
    <property type="project" value="TreeGrafter"/>
</dbReference>
<dbReference type="AlphaFoldDB" id="A0A9D3MN81"/>
<dbReference type="GO" id="GO:0007015">
    <property type="term" value="P:actin filament organization"/>
    <property type="evidence" value="ECO:0007669"/>
    <property type="project" value="TreeGrafter"/>
</dbReference>
<sequence>MKNMQRNPGKGLRRRATYDSTDQLRSLGDEGDTYSYEETRVPDAEDYKAEEDLSLNSSDLSMEGESDVVTKLVHAQNCLKKINAELQETVDVTEDSNAILRSENSMLRNQVKGMRQAVDNAKQLMDEVEEMRGSLAELAKAKGKLETIIKQMEKENEMLKNQLETLTNEMCNTSERQIDKEKIIHLSSLLQDLEKDMERTRLTLDHKEEVIQKKDFQIEQLESSQAEYSLIVQDLKEKLKDLEDQLAEALITGEGSFQDLDGTFCPTARSGSVSLCEELRLLQHVSAQVCSISYSELGRQGTGEGSFQDLDGTFCPTARSGSVSLCEELRLLQHVSAQEPYEEETEVADDSSTPKLRWWERKWSRLKRGAHAAGALSFRILVPLCVATAIKTPESEIVVLRRYPGSANILLFERDSRTLSYCEAG</sequence>
<feature type="region of interest" description="Disordered" evidence="2">
    <location>
        <begin position="1"/>
        <end position="43"/>
    </location>
</feature>